<organism evidence="15 16">
    <name type="scientific">Dryococelus australis</name>
    <dbReference type="NCBI Taxonomy" id="614101"/>
    <lineage>
        <taxon>Eukaryota</taxon>
        <taxon>Metazoa</taxon>
        <taxon>Ecdysozoa</taxon>
        <taxon>Arthropoda</taxon>
        <taxon>Hexapoda</taxon>
        <taxon>Insecta</taxon>
        <taxon>Pterygota</taxon>
        <taxon>Neoptera</taxon>
        <taxon>Polyneoptera</taxon>
        <taxon>Phasmatodea</taxon>
        <taxon>Verophasmatodea</taxon>
        <taxon>Anareolatae</taxon>
        <taxon>Phasmatidae</taxon>
        <taxon>Eurycanthinae</taxon>
        <taxon>Dryococelus</taxon>
    </lineage>
</organism>
<keyword evidence="16" id="KW-1185">Reference proteome</keyword>
<dbReference type="Gene3D" id="1.10.1200.10">
    <property type="entry name" value="ACP-like"/>
    <property type="match status" value="1"/>
</dbReference>
<proteinExistence type="inferred from homology"/>
<evidence type="ECO:0000256" key="5">
    <source>
        <dbReference type="ARBA" id="ARBA00022516"/>
    </source>
</evidence>
<dbReference type="Pfam" id="PF00550">
    <property type="entry name" value="PP-binding"/>
    <property type="match status" value="1"/>
</dbReference>
<dbReference type="PROSITE" id="PS50075">
    <property type="entry name" value="CARRIER"/>
    <property type="match status" value="1"/>
</dbReference>
<evidence type="ECO:0000256" key="1">
    <source>
        <dbReference type="ARBA" id="ARBA00004173"/>
    </source>
</evidence>
<evidence type="ECO:0000259" key="14">
    <source>
        <dbReference type="PROSITE" id="PS50075"/>
    </source>
</evidence>
<keyword evidence="4 13" id="KW-0596">Phosphopantetheine</keyword>
<dbReference type="PANTHER" id="PTHR20863">
    <property type="entry name" value="ACYL CARRIER PROTEIN"/>
    <property type="match status" value="1"/>
</dbReference>
<comment type="function">
    <text evidence="13">Carrier of the growing fatty acid chain in fatty acid biosynthesis.</text>
</comment>
<evidence type="ECO:0000313" key="16">
    <source>
        <dbReference type="Proteomes" id="UP001159363"/>
    </source>
</evidence>
<keyword evidence="5 13" id="KW-0444">Lipid biosynthesis</keyword>
<dbReference type="PANTHER" id="PTHR20863:SF28">
    <property type="entry name" value="ACYL CARRIER PROTEIN, MITOCHONDRIAL"/>
    <property type="match status" value="1"/>
</dbReference>
<dbReference type="EMBL" id="JARBHB010000006">
    <property type="protein sequence ID" value="KAJ8881120.1"/>
    <property type="molecule type" value="Genomic_DNA"/>
</dbReference>
<feature type="domain" description="Carrier" evidence="14">
    <location>
        <begin position="92"/>
        <end position="145"/>
    </location>
</feature>
<evidence type="ECO:0000256" key="9">
    <source>
        <dbReference type="ARBA" id="ARBA00022982"/>
    </source>
</evidence>
<protein>
    <recommendedName>
        <fullName evidence="13">Acyl carrier protein</fullName>
    </recommendedName>
</protein>
<dbReference type="InterPro" id="IPR009081">
    <property type="entry name" value="PP-bd_ACP"/>
</dbReference>
<keyword evidence="3" id="KW-0813">Transport</keyword>
<reference evidence="15 16" key="1">
    <citation type="submission" date="2023-02" db="EMBL/GenBank/DDBJ databases">
        <title>LHISI_Scaffold_Assembly.</title>
        <authorList>
            <person name="Stuart O.P."/>
            <person name="Cleave R."/>
            <person name="Magrath M.J.L."/>
            <person name="Mikheyev A.S."/>
        </authorList>
    </citation>
    <scope>NUCLEOTIDE SEQUENCE [LARGE SCALE GENOMIC DNA]</scope>
    <source>
        <strain evidence="15">Daus_M_001</strain>
        <tissue evidence="15">Leg muscle</tissue>
    </source>
</reference>
<comment type="subcellular location">
    <subcellularLocation>
        <location evidence="1">Mitochondrion</location>
    </subcellularLocation>
</comment>
<comment type="similarity">
    <text evidence="2">Belongs to the acyl carrier protein (ACP) family.</text>
</comment>
<evidence type="ECO:0000256" key="6">
    <source>
        <dbReference type="ARBA" id="ARBA00022553"/>
    </source>
</evidence>
<evidence type="ECO:0000256" key="7">
    <source>
        <dbReference type="ARBA" id="ARBA00022832"/>
    </source>
</evidence>
<evidence type="ECO:0000256" key="4">
    <source>
        <dbReference type="ARBA" id="ARBA00022450"/>
    </source>
</evidence>
<comment type="caution">
    <text evidence="15">The sequence shown here is derived from an EMBL/GenBank/DDBJ whole genome shotgun (WGS) entry which is preliminary data.</text>
</comment>
<gene>
    <name evidence="15" type="ORF">PR048_017593</name>
</gene>
<keyword evidence="10" id="KW-0443">Lipid metabolism</keyword>
<evidence type="ECO:0000256" key="13">
    <source>
        <dbReference type="RuleBase" id="RU000722"/>
    </source>
</evidence>
<keyword evidence="12 13" id="KW-0275">Fatty acid biosynthesis</keyword>
<sequence>MAAIAGSLRCALARSSCILRNVIPKISAAGVQHMHLHTKKLDQSRILQSKQVHAKSTLDSIRERVLNVCKAYDKTMIASIRFYSSKDLLTLEFIRDRVLLVLKLYDKVEPAKLTLESHFINDLGLDSLDHVEVIMAMEDEFGKLS</sequence>
<keyword evidence="9" id="KW-0249">Electron transport</keyword>
<keyword evidence="7" id="KW-0276">Fatty acid metabolism</keyword>
<name>A0ABQ9HA09_9NEOP</name>
<dbReference type="SUPFAM" id="SSF47336">
    <property type="entry name" value="ACP-like"/>
    <property type="match status" value="1"/>
</dbReference>
<evidence type="ECO:0000256" key="12">
    <source>
        <dbReference type="ARBA" id="ARBA00023160"/>
    </source>
</evidence>
<evidence type="ECO:0000256" key="10">
    <source>
        <dbReference type="ARBA" id="ARBA00023098"/>
    </source>
</evidence>
<dbReference type="InterPro" id="IPR003231">
    <property type="entry name" value="ACP"/>
</dbReference>
<dbReference type="Proteomes" id="UP001159363">
    <property type="component" value="Chromosome 5"/>
</dbReference>
<dbReference type="InterPro" id="IPR036736">
    <property type="entry name" value="ACP-like_sf"/>
</dbReference>
<evidence type="ECO:0000256" key="2">
    <source>
        <dbReference type="ARBA" id="ARBA00010930"/>
    </source>
</evidence>
<evidence type="ECO:0000256" key="8">
    <source>
        <dbReference type="ARBA" id="ARBA00022946"/>
    </source>
</evidence>
<keyword evidence="8" id="KW-0809">Transit peptide</keyword>
<keyword evidence="6" id="KW-0597">Phosphoprotein</keyword>
<evidence type="ECO:0000256" key="3">
    <source>
        <dbReference type="ARBA" id="ARBA00022448"/>
    </source>
</evidence>
<evidence type="ECO:0000256" key="11">
    <source>
        <dbReference type="ARBA" id="ARBA00023128"/>
    </source>
</evidence>
<evidence type="ECO:0000313" key="15">
    <source>
        <dbReference type="EMBL" id="KAJ8881120.1"/>
    </source>
</evidence>
<keyword evidence="11" id="KW-0496">Mitochondrion</keyword>
<accession>A0ABQ9HA09</accession>